<sequence>GLWSGGCDFRCHLRLLGRQALEWNAVGMRDRIRGECGSQPERAASL</sequence>
<organism evidence="1">
    <name type="scientific">uncultured Gemmatimonadota bacterium</name>
    <dbReference type="NCBI Taxonomy" id="203437"/>
    <lineage>
        <taxon>Bacteria</taxon>
        <taxon>Pseudomonadati</taxon>
        <taxon>Gemmatimonadota</taxon>
        <taxon>environmental samples</taxon>
    </lineage>
</organism>
<gene>
    <name evidence="1" type="ORF">AVDCRST_MAG68-428</name>
</gene>
<accession>A0A6J4KCC7</accession>
<evidence type="ECO:0000313" key="1">
    <source>
        <dbReference type="EMBL" id="CAA9300922.1"/>
    </source>
</evidence>
<protein>
    <submittedName>
        <fullName evidence="1">Uncharacterized protein</fullName>
    </submittedName>
</protein>
<dbReference type="EMBL" id="CADCTW010000027">
    <property type="protein sequence ID" value="CAA9300922.1"/>
    <property type="molecule type" value="Genomic_DNA"/>
</dbReference>
<name>A0A6J4KCC7_9BACT</name>
<reference evidence="1" key="1">
    <citation type="submission" date="2020-02" db="EMBL/GenBank/DDBJ databases">
        <authorList>
            <person name="Meier V. D."/>
        </authorList>
    </citation>
    <scope>NUCLEOTIDE SEQUENCE</scope>
    <source>
        <strain evidence="1">AVDCRST_MAG68</strain>
    </source>
</reference>
<feature type="non-terminal residue" evidence="1">
    <location>
        <position position="1"/>
    </location>
</feature>
<feature type="non-terminal residue" evidence="1">
    <location>
        <position position="46"/>
    </location>
</feature>
<dbReference type="AlphaFoldDB" id="A0A6J4KCC7"/>
<proteinExistence type="predicted"/>